<dbReference type="InterPro" id="IPR045569">
    <property type="entry name" value="Metalloprtase-TldD/E_C"/>
</dbReference>
<dbReference type="AlphaFoldDB" id="A0A9D5QC41"/>
<dbReference type="PANTHER" id="PTHR43421">
    <property type="entry name" value="METALLOPROTEASE PMBA"/>
    <property type="match status" value="1"/>
</dbReference>
<keyword evidence="2" id="KW-0732">Signal</keyword>
<dbReference type="Proteomes" id="UP000630660">
    <property type="component" value="Unassembled WGS sequence"/>
</dbReference>
<evidence type="ECO:0000313" key="5">
    <source>
        <dbReference type="Proteomes" id="UP000630660"/>
    </source>
</evidence>
<dbReference type="SUPFAM" id="SSF111283">
    <property type="entry name" value="Putative modulator of DNA gyrase, PmbA/TldD"/>
    <property type="match status" value="1"/>
</dbReference>
<dbReference type="Pfam" id="PF19289">
    <property type="entry name" value="PmbA_TldD_3rd"/>
    <property type="match status" value="1"/>
</dbReference>
<feature type="chain" id="PRO_5038405770" description="Metalloprotease TldD/E C-terminal domain-containing protein" evidence="2">
    <location>
        <begin position="22"/>
        <end position="561"/>
    </location>
</feature>
<evidence type="ECO:0000256" key="1">
    <source>
        <dbReference type="SAM" id="MobiDB-lite"/>
    </source>
</evidence>
<dbReference type="InterPro" id="IPR036059">
    <property type="entry name" value="TldD/PmbA_sf"/>
</dbReference>
<dbReference type="InterPro" id="IPR047657">
    <property type="entry name" value="PmbA"/>
</dbReference>
<organism evidence="4 5">
    <name type="scientific">candidate division WOR-3 bacterium</name>
    <dbReference type="NCBI Taxonomy" id="2052148"/>
    <lineage>
        <taxon>Bacteria</taxon>
        <taxon>Bacteria division WOR-3</taxon>
    </lineage>
</organism>
<evidence type="ECO:0000313" key="4">
    <source>
        <dbReference type="EMBL" id="MBD3364124.1"/>
    </source>
</evidence>
<dbReference type="EMBL" id="WJKJ01000088">
    <property type="protein sequence ID" value="MBD3364124.1"/>
    <property type="molecule type" value="Genomic_DNA"/>
</dbReference>
<gene>
    <name evidence="4" type="ORF">GF359_02810</name>
</gene>
<name>A0A9D5QC41_UNCW3</name>
<proteinExistence type="predicted"/>
<feature type="region of interest" description="Disordered" evidence="1">
    <location>
        <begin position="152"/>
        <end position="171"/>
    </location>
</feature>
<accession>A0A9D5QC41</accession>
<dbReference type="GO" id="GO:0008237">
    <property type="term" value="F:metallopeptidase activity"/>
    <property type="evidence" value="ECO:0007669"/>
    <property type="project" value="InterPro"/>
</dbReference>
<protein>
    <recommendedName>
        <fullName evidence="3">Metalloprotease TldD/E C-terminal domain-containing protein</fullName>
    </recommendedName>
</protein>
<evidence type="ECO:0000259" key="3">
    <source>
        <dbReference type="Pfam" id="PF19289"/>
    </source>
</evidence>
<feature type="domain" description="Metalloprotease TldD/E C-terminal" evidence="3">
    <location>
        <begin position="296"/>
        <end position="423"/>
    </location>
</feature>
<comment type="caution">
    <text evidence="4">The sequence shown here is derived from an EMBL/GenBank/DDBJ whole genome shotgun (WGS) entry which is preliminary data.</text>
</comment>
<feature type="signal peptide" evidence="2">
    <location>
        <begin position="1"/>
        <end position="21"/>
    </location>
</feature>
<reference evidence="4" key="1">
    <citation type="submission" date="2019-11" db="EMBL/GenBank/DDBJ databases">
        <title>Microbial mats filling the niche in hypersaline microbial mats.</title>
        <authorList>
            <person name="Wong H.L."/>
            <person name="Macleod F.I."/>
            <person name="White R.A. III"/>
            <person name="Burns B.P."/>
        </authorList>
    </citation>
    <scope>NUCLEOTIDE SEQUENCE</scope>
    <source>
        <strain evidence="4">Bin_327</strain>
    </source>
</reference>
<dbReference type="PANTHER" id="PTHR43421:SF1">
    <property type="entry name" value="METALLOPROTEASE PMBA"/>
    <property type="match status" value="1"/>
</dbReference>
<dbReference type="GO" id="GO:0005829">
    <property type="term" value="C:cytosol"/>
    <property type="evidence" value="ECO:0007669"/>
    <property type="project" value="TreeGrafter"/>
</dbReference>
<dbReference type="GO" id="GO:0006508">
    <property type="term" value="P:proteolysis"/>
    <property type="evidence" value="ECO:0007669"/>
    <property type="project" value="InterPro"/>
</dbReference>
<evidence type="ECO:0000256" key="2">
    <source>
        <dbReference type="SAM" id="SignalP"/>
    </source>
</evidence>
<sequence>MKFVKALILSLIAVCISRASGENVILSAMQSELNRSMENLVMEEGERPYFISYWVYEYASFALEASMGCLTDQDDGHYRVLNVDVRVGDYEFDNSGGKEKKWWQLEDEDRKYRNMQVPIDDDTVALKHRLWLVTDHKYKKALEDYGNKKKEKALSVEDAEDTTPDFSKEEPEVYAGDEVSLSIDRNAWEQRIKNLSKLFTEYEDITISRVGFKARAKNNYFVNSEGSKIQKGNALYSIDIEVQSRSDDGMPLTDHLKFCSTDGDFDFPRIEAEIADMADRLTALKQAEECESYIGPVLIASPGSGAFVAEVLVPLLSASKKLWKDGGELKNKVGQRIMSASISVFDDPALDSYQRQALAGHYQFDNQGVAARRVDLVENGVLRGFLLSRSPVKGFEKSNGHGRTNGVQAGNLFVKSSSPQSFPQLKNRLMSECRKQGKSYGYMVTSALLPESSVSGVVFTSSGSDGGGRPAMSRFKPVEVYKVYTDGRQELERGMEVMAGSPLSMLSKIKALGNDPGVWTVDYGTASIVAPSILVSELEVRKASGGEQTQPILPAPGEAVE</sequence>